<dbReference type="InterPro" id="IPR044730">
    <property type="entry name" value="RNase_H-like_dom_plant"/>
</dbReference>
<feature type="compositionally biased region" description="Basic and acidic residues" evidence="1">
    <location>
        <begin position="1"/>
        <end position="13"/>
    </location>
</feature>
<dbReference type="GO" id="GO:0003676">
    <property type="term" value="F:nucleic acid binding"/>
    <property type="evidence" value="ECO:0007669"/>
    <property type="project" value="InterPro"/>
</dbReference>
<dbReference type="PANTHER" id="PTHR33116:SF86">
    <property type="entry name" value="REVERSE TRANSCRIPTASE DOMAIN-CONTAINING PROTEIN"/>
    <property type="match status" value="1"/>
</dbReference>
<accession>A0AAV5ISN8</accession>
<dbReference type="InterPro" id="IPR043502">
    <property type="entry name" value="DNA/RNA_pol_sf"/>
</dbReference>
<reference evidence="3 4" key="1">
    <citation type="journal article" date="2021" name="Commun. Biol.">
        <title>The genome of Shorea leprosula (Dipterocarpaceae) highlights the ecological relevance of drought in aseasonal tropical rainforests.</title>
        <authorList>
            <person name="Ng K.K.S."/>
            <person name="Kobayashi M.J."/>
            <person name="Fawcett J.A."/>
            <person name="Hatakeyama M."/>
            <person name="Paape T."/>
            <person name="Ng C.H."/>
            <person name="Ang C.C."/>
            <person name="Tnah L.H."/>
            <person name="Lee C.T."/>
            <person name="Nishiyama T."/>
            <person name="Sese J."/>
            <person name="O'Brien M.J."/>
            <person name="Copetti D."/>
            <person name="Mohd Noor M.I."/>
            <person name="Ong R.C."/>
            <person name="Putra M."/>
            <person name="Sireger I.Z."/>
            <person name="Indrioko S."/>
            <person name="Kosugi Y."/>
            <person name="Izuno A."/>
            <person name="Isagi Y."/>
            <person name="Lee S.L."/>
            <person name="Shimizu K.K."/>
        </authorList>
    </citation>
    <scope>NUCLEOTIDE SEQUENCE [LARGE SCALE GENOMIC DNA]</scope>
    <source>
        <strain evidence="3">214</strain>
    </source>
</reference>
<dbReference type="Pfam" id="PF13966">
    <property type="entry name" value="zf-RVT"/>
    <property type="match status" value="1"/>
</dbReference>
<dbReference type="Pfam" id="PF13456">
    <property type="entry name" value="RVT_3"/>
    <property type="match status" value="1"/>
</dbReference>
<name>A0AAV5ISN8_9ROSI</name>
<dbReference type="InterPro" id="IPR036691">
    <property type="entry name" value="Endo/exonu/phosph_ase_sf"/>
</dbReference>
<organism evidence="3 4">
    <name type="scientific">Rubroshorea leprosula</name>
    <dbReference type="NCBI Taxonomy" id="152421"/>
    <lineage>
        <taxon>Eukaryota</taxon>
        <taxon>Viridiplantae</taxon>
        <taxon>Streptophyta</taxon>
        <taxon>Embryophyta</taxon>
        <taxon>Tracheophyta</taxon>
        <taxon>Spermatophyta</taxon>
        <taxon>Magnoliopsida</taxon>
        <taxon>eudicotyledons</taxon>
        <taxon>Gunneridae</taxon>
        <taxon>Pentapetalae</taxon>
        <taxon>rosids</taxon>
        <taxon>malvids</taxon>
        <taxon>Malvales</taxon>
        <taxon>Dipterocarpaceae</taxon>
        <taxon>Rubroshorea</taxon>
    </lineage>
</organism>
<protein>
    <recommendedName>
        <fullName evidence="2">Reverse transcriptase domain-containing protein</fullName>
    </recommendedName>
</protein>
<evidence type="ECO:0000313" key="4">
    <source>
        <dbReference type="Proteomes" id="UP001054252"/>
    </source>
</evidence>
<dbReference type="SUPFAM" id="SSF56672">
    <property type="entry name" value="DNA/RNA polymerases"/>
    <property type="match status" value="1"/>
</dbReference>
<dbReference type="InterPro" id="IPR026960">
    <property type="entry name" value="RVT-Znf"/>
</dbReference>
<keyword evidence="4" id="KW-1185">Reference proteome</keyword>
<proteinExistence type="predicted"/>
<dbReference type="Gene3D" id="3.60.10.10">
    <property type="entry name" value="Endonuclease/exonuclease/phosphatase"/>
    <property type="match status" value="1"/>
</dbReference>
<comment type="caution">
    <text evidence="3">The sequence shown here is derived from an EMBL/GenBank/DDBJ whole genome shotgun (WGS) entry which is preliminary data.</text>
</comment>
<dbReference type="GO" id="GO:0004523">
    <property type="term" value="F:RNA-DNA hybrid ribonuclease activity"/>
    <property type="evidence" value="ECO:0007669"/>
    <property type="project" value="InterPro"/>
</dbReference>
<dbReference type="InterPro" id="IPR002156">
    <property type="entry name" value="RNaseH_domain"/>
</dbReference>
<dbReference type="Proteomes" id="UP001054252">
    <property type="component" value="Unassembled WGS sequence"/>
</dbReference>
<dbReference type="SUPFAM" id="SSF56219">
    <property type="entry name" value="DNase I-like"/>
    <property type="match status" value="1"/>
</dbReference>
<feature type="region of interest" description="Disordered" evidence="1">
    <location>
        <begin position="1"/>
        <end position="50"/>
    </location>
</feature>
<dbReference type="EMBL" id="BPVZ01000022">
    <property type="protein sequence ID" value="GKV04866.1"/>
    <property type="molecule type" value="Genomic_DNA"/>
</dbReference>
<sequence>MRAWKKEARERKSVPSHFKSAVQRMKRKDDKVQEDDLELGGYEKRSKGEGGDGNPVILSAVRSLIELVGLKKPAVVFLCETLLDRRGMDRIRQRLRFHNCFTVDKIGRSGGLAMLWTSEVSLSLLSYSTNHIDMEVEGMGGCKWRLTGYYGCPERHRRRRSWALLQWLLAGFNDAIEACSLTELRMVGGSFTWQRGEIREKLDRGLATTYWHDTFPHALVQLLPPLASDHKPLWINIDGRRDRRNRHRKRFRFEEMWLRDNRCQEVVQASWKSIEGTGDWGCLLHKMRVCSNDLLQWNRVQFGHVQKHLKQCMKELERLNHHQDPALVAREERRVLNELEEWLEREEIMWRQRSRDIWIQEGDRNTRFFHRRATKRKDRNRVEKLMKDTGEWTSSFGEVKVVVVEYFAHLFTSTDPTNLALVTNCLRPCVQDGDNSFLLHEFTEAEVTKALFQMHPSKSPGPDGLSPIFFQRFWASVKDDIVQPCLQYLNQGIPFPDELNLTNIVLIPKCHEPKAMGDLRPISLCNVIYRVLAKVLANRFKQVLPGVISQEQSAFLPNRLITDNFLIAYKVLHFMRSRKRRKRGWQAIKLDMSKAFDRVEWPYLVAVMKALGFAERWISLIMGCVTSVQYNILLNGVDVGQITPSRGLRQGDPLSPYLFLLCAEGLTAMIKDAERRKMLHGVKICRHAPQISHLLFADDSFLFLRATESEAKHLREILCKFEAASGQVVNLHKSSVSFSSNVPSIARDRVTGILGMKELSSPGRYLGFPAQVSRAKARAFSDLKSKFRARICDWREQPLSKAGREVLIKSVLQALPMYFMGMFLLPRSLCIDLERIMNRYWWGGGDGHSKIHWMEWRKLATPKKMGGLGFRALHEFNLAMLGKQGWRLLVNPDSLVAQLLKAKYYPRSDLLHAELKPSCSFTWRSICSATTLLRQGCRRLIGDGRSIDIWNDPWLPGHSQFYVQSPRPAGCELRHVCDLIDADSHYWKNDLIQATFNPHEAQLILSMPLSWVRRDDGWTWQFTRQGSYSVRSGYHRAMAMGGSHAGPSPSSSSFRGGLLWNLDIPEKVRLMIWQAYRNILPTKDNLMRRRVEVDLDCPMCRMEQESVFHCLVACAASRAIWMGCPLNLRISNLTGDNFASFLDYMLDLLQQEQLELLCVLCWKIWSSRNDALWNDRSPNPQLIIEQSLRFLDEYRRVMALRGRGPSASHRMETRWTPPDGDHVKINVDGAVSAHQRIYGMGAVARNSSGAVVAAMSCKGQGTVCAEIAEACCLRKALQWACELSFEKLRNCSIRLQIAYGLY</sequence>
<dbReference type="CDD" id="cd01650">
    <property type="entry name" value="RT_nLTR_like"/>
    <property type="match status" value="1"/>
</dbReference>
<evidence type="ECO:0000256" key="1">
    <source>
        <dbReference type="SAM" id="MobiDB-lite"/>
    </source>
</evidence>
<dbReference type="Pfam" id="PF00078">
    <property type="entry name" value="RVT_1"/>
    <property type="match status" value="1"/>
</dbReference>
<dbReference type="PROSITE" id="PS50878">
    <property type="entry name" value="RT_POL"/>
    <property type="match status" value="1"/>
</dbReference>
<dbReference type="PANTHER" id="PTHR33116">
    <property type="entry name" value="REVERSE TRANSCRIPTASE ZINC-BINDING DOMAIN-CONTAINING PROTEIN-RELATED-RELATED"/>
    <property type="match status" value="1"/>
</dbReference>
<dbReference type="InterPro" id="IPR000477">
    <property type="entry name" value="RT_dom"/>
</dbReference>
<evidence type="ECO:0000313" key="3">
    <source>
        <dbReference type="EMBL" id="GKV04866.1"/>
    </source>
</evidence>
<evidence type="ECO:0000259" key="2">
    <source>
        <dbReference type="PROSITE" id="PS50878"/>
    </source>
</evidence>
<feature type="domain" description="Reverse transcriptase" evidence="2">
    <location>
        <begin position="488"/>
        <end position="770"/>
    </location>
</feature>
<gene>
    <name evidence="3" type="ORF">SLEP1_g16964</name>
</gene>
<feature type="compositionally biased region" description="Basic and acidic residues" evidence="1">
    <location>
        <begin position="41"/>
        <end position="50"/>
    </location>
</feature>
<dbReference type="CDD" id="cd06222">
    <property type="entry name" value="RNase_H_like"/>
    <property type="match status" value="1"/>
</dbReference>